<dbReference type="AlphaFoldDB" id="A0A164P0H0"/>
<evidence type="ECO:0000259" key="7">
    <source>
        <dbReference type="Pfam" id="PF06271"/>
    </source>
</evidence>
<evidence type="ECO:0000256" key="4">
    <source>
        <dbReference type="ARBA" id="ARBA00023136"/>
    </source>
</evidence>
<dbReference type="Proteomes" id="UP000076512">
    <property type="component" value="Unassembled WGS sequence"/>
</dbReference>
<feature type="transmembrane region" description="Helical" evidence="6">
    <location>
        <begin position="256"/>
        <end position="274"/>
    </location>
</feature>
<comment type="subcellular location">
    <subcellularLocation>
        <location evidence="1">Membrane</location>
        <topology evidence="1">Multi-pass membrane protein</topology>
    </subcellularLocation>
</comment>
<accession>A0A164P0H0</accession>
<feature type="region of interest" description="Disordered" evidence="5">
    <location>
        <begin position="143"/>
        <end position="166"/>
    </location>
</feature>
<name>A0A164P0H0_9NOCA</name>
<evidence type="ECO:0000256" key="5">
    <source>
        <dbReference type="SAM" id="MobiDB-lite"/>
    </source>
</evidence>
<dbReference type="RefSeq" id="WP_082871276.1">
    <property type="nucleotide sequence ID" value="NZ_JABMCZ010000005.1"/>
</dbReference>
<dbReference type="OrthoDB" id="3638319at2"/>
<dbReference type="EMBL" id="LWGR01000004">
    <property type="protein sequence ID" value="KZM74951.1"/>
    <property type="molecule type" value="Genomic_DNA"/>
</dbReference>
<feature type="transmembrane region" description="Helical" evidence="6">
    <location>
        <begin position="34"/>
        <end position="54"/>
    </location>
</feature>
<comment type="caution">
    <text evidence="8">The sequence shown here is derived from an EMBL/GenBank/DDBJ whole genome shotgun (WGS) entry which is preliminary data.</text>
</comment>
<proteinExistence type="predicted"/>
<dbReference type="Pfam" id="PF06271">
    <property type="entry name" value="RDD"/>
    <property type="match status" value="1"/>
</dbReference>
<keyword evidence="3 6" id="KW-1133">Transmembrane helix</keyword>
<organism evidence="8 9">
    <name type="scientific">Nocardia terpenica</name>
    <dbReference type="NCBI Taxonomy" id="455432"/>
    <lineage>
        <taxon>Bacteria</taxon>
        <taxon>Bacillati</taxon>
        <taxon>Actinomycetota</taxon>
        <taxon>Actinomycetes</taxon>
        <taxon>Mycobacteriales</taxon>
        <taxon>Nocardiaceae</taxon>
        <taxon>Nocardia</taxon>
    </lineage>
</organism>
<sequence length="357" mass="38452">MTLVLGIINVPALAAAFALGNSTDSDAIRTGAGVVGVVALPLIFAGTLSAIMVWRRRRKVRSVQRYPWVPYPVHYFRSPANEYVQLLDADGTVVSTLLFSTWGWQVGTVVNASTREVWFAGDPHRHGVLSRPGGGQLCYASHSRPPTAAEFTGHDREPGSLPAGHAADTTVHCTMHHDEDRTAMRSSAEQAHPPKRHGASNDPDYPSPRTLRRTLAFLLDMAIHIACGIGAGAAVSPAFSPEALRHNDWQHLGVNPAAVVGFWLAASFADRVIIQAITHTTIGKAVFGLVVLRPDTGQIPSPGRLLAAWLLDIWMPIAILADIAGNGGSLGPEKTGDYILPAVRRRDLRQHNSIEQP</sequence>
<evidence type="ECO:0000256" key="3">
    <source>
        <dbReference type="ARBA" id="ARBA00022989"/>
    </source>
</evidence>
<evidence type="ECO:0000313" key="8">
    <source>
        <dbReference type="EMBL" id="KZM74951.1"/>
    </source>
</evidence>
<feature type="region of interest" description="Disordered" evidence="5">
    <location>
        <begin position="180"/>
        <end position="207"/>
    </location>
</feature>
<protein>
    <recommendedName>
        <fullName evidence="7">RDD domain-containing protein</fullName>
    </recommendedName>
</protein>
<keyword evidence="9" id="KW-1185">Reference proteome</keyword>
<dbReference type="STRING" id="455432.AWN90_23355"/>
<evidence type="ECO:0000256" key="1">
    <source>
        <dbReference type="ARBA" id="ARBA00004141"/>
    </source>
</evidence>
<evidence type="ECO:0000256" key="2">
    <source>
        <dbReference type="ARBA" id="ARBA00022692"/>
    </source>
</evidence>
<keyword evidence="4 6" id="KW-0472">Membrane</keyword>
<gene>
    <name evidence="8" type="ORF">AWN90_23355</name>
</gene>
<reference evidence="8 9" key="1">
    <citation type="submission" date="2016-04" db="EMBL/GenBank/DDBJ databases">
        <authorList>
            <person name="Evans L.H."/>
            <person name="Alamgir A."/>
            <person name="Owens N."/>
            <person name="Weber N.D."/>
            <person name="Virtaneva K."/>
            <person name="Barbian K."/>
            <person name="Babar A."/>
            <person name="Rosenke K."/>
        </authorList>
    </citation>
    <scope>NUCLEOTIDE SEQUENCE [LARGE SCALE GENOMIC DNA]</scope>
    <source>
        <strain evidence="8 9">IFM 0406</strain>
    </source>
</reference>
<keyword evidence="2 6" id="KW-0812">Transmembrane</keyword>
<evidence type="ECO:0000256" key="6">
    <source>
        <dbReference type="SAM" id="Phobius"/>
    </source>
</evidence>
<feature type="transmembrane region" description="Helical" evidence="6">
    <location>
        <begin position="215"/>
        <end position="236"/>
    </location>
</feature>
<feature type="domain" description="RDD" evidence="7">
    <location>
        <begin position="210"/>
        <end position="314"/>
    </location>
</feature>
<evidence type="ECO:0000313" key="9">
    <source>
        <dbReference type="Proteomes" id="UP000076512"/>
    </source>
</evidence>
<dbReference type="InterPro" id="IPR010432">
    <property type="entry name" value="RDD"/>
</dbReference>
<dbReference type="GO" id="GO:0016020">
    <property type="term" value="C:membrane"/>
    <property type="evidence" value="ECO:0007669"/>
    <property type="project" value="UniProtKB-SubCell"/>
</dbReference>